<reference evidence="2 3" key="1">
    <citation type="journal article" date="2010" name="Stand. Genomic Sci.">
        <title>Complete genome sequence of Vulcanisaeta distributa type strain (IC-017).</title>
        <authorList>
            <person name="Mavromatis K."/>
            <person name="Sikorski J."/>
            <person name="Pabst E."/>
            <person name="Teshima H."/>
            <person name="Lapidus A."/>
            <person name="Lucas S."/>
            <person name="Nolan M."/>
            <person name="Glavina Del Rio T."/>
            <person name="Cheng J.F."/>
            <person name="Bruce D."/>
            <person name="Goodwin L."/>
            <person name="Pitluck S."/>
            <person name="Liolios K."/>
            <person name="Ivanova N."/>
            <person name="Mikhailova N."/>
            <person name="Pati A."/>
            <person name="Chen A."/>
            <person name="Palaniappan K."/>
            <person name="Land M."/>
            <person name="Hauser L."/>
            <person name="Chang Y.J."/>
            <person name="Jeffries C.D."/>
            <person name="Rohde M."/>
            <person name="Spring S."/>
            <person name="Goker M."/>
            <person name="Wirth R."/>
            <person name="Woyke T."/>
            <person name="Bristow J."/>
            <person name="Eisen J.A."/>
            <person name="Markowitz V."/>
            <person name="Hugenholtz P."/>
            <person name="Klenk H.P."/>
            <person name="Kyrpides N.C."/>
        </authorList>
    </citation>
    <scope>NUCLEOTIDE SEQUENCE [LARGE SCALE GENOMIC DNA]</scope>
    <source>
        <strain evidence="3">DSM 14429 / JCM 11212 / NBRC 100878 / IC-017</strain>
    </source>
</reference>
<feature type="transmembrane region" description="Helical" evidence="1">
    <location>
        <begin position="6"/>
        <end position="25"/>
    </location>
</feature>
<name>E1QT12_VULDI</name>
<dbReference type="Proteomes" id="UP000006681">
    <property type="component" value="Chromosome"/>
</dbReference>
<dbReference type="RefSeq" id="WP_013336604.1">
    <property type="nucleotide sequence ID" value="NC_014537.1"/>
</dbReference>
<dbReference type="EMBL" id="CP002100">
    <property type="protein sequence ID" value="ADN50879.1"/>
    <property type="molecule type" value="Genomic_DNA"/>
</dbReference>
<reference evidence="3" key="2">
    <citation type="journal article" date="2010" name="Stand. Genomic Sci.">
        <title>Complete genome sequence of Vulcanisaeta distributa type strain (IC-017T).</title>
        <authorList>
            <person name="Mavromatis K."/>
            <person name="Sikorski J."/>
            <person name="Pabst E."/>
            <person name="Teshima H."/>
            <person name="Lapidus A."/>
            <person name="Lucas S."/>
            <person name="Nolan M."/>
            <person name="Glavina Del Rio T."/>
            <person name="Cheng J."/>
            <person name="Bruce D."/>
            <person name="Goodwin L."/>
            <person name="Pitluck S."/>
            <person name="Liolios K."/>
            <person name="Ivanova N."/>
            <person name="Mikhailova N."/>
            <person name="Pati A."/>
            <person name="Chen A."/>
            <person name="Palaniappan K."/>
            <person name="Land M."/>
            <person name="Hauser L."/>
            <person name="Chang Y."/>
            <person name="Jeffries C."/>
            <person name="Rohde M."/>
            <person name="Spring S."/>
            <person name="Goker M."/>
            <person name="Wirth R."/>
            <person name="Woyke T."/>
            <person name="Bristow J."/>
            <person name="Eisen J."/>
            <person name="Markowitz V."/>
            <person name="Hugenholtz P."/>
            <person name="Klenk H."/>
            <person name="Kyrpides N."/>
        </authorList>
    </citation>
    <scope>NUCLEOTIDE SEQUENCE [LARGE SCALE GENOMIC DNA]</scope>
    <source>
        <strain evidence="3">DSM 14429 / JCM 11212 / NBRC 100878 / IC-017</strain>
    </source>
</reference>
<keyword evidence="1" id="KW-1133">Transmembrane helix</keyword>
<keyword evidence="3" id="KW-1185">Reference proteome</keyword>
<dbReference type="KEGG" id="vdi:Vdis_1493"/>
<evidence type="ECO:0000313" key="3">
    <source>
        <dbReference type="Proteomes" id="UP000006681"/>
    </source>
</evidence>
<dbReference type="STRING" id="572478.Vdis_1493"/>
<evidence type="ECO:0000256" key="1">
    <source>
        <dbReference type="SAM" id="Phobius"/>
    </source>
</evidence>
<dbReference type="AlphaFoldDB" id="E1QT12"/>
<accession>E1QT12</accession>
<proteinExistence type="predicted"/>
<protein>
    <submittedName>
        <fullName evidence="2">Uncharacterized protein</fullName>
    </submittedName>
</protein>
<sequence length="127" mass="14272">MDFKIIAVLIIASLLVIAVILIHQLSNINHNEKYKVVNSINNTVNPKIMENYSDDGINYTMVMTEKVKLLGINTWSGYVMVNSATGLIIKAQLPEKTHHLERVSVKVRLINYQQTPPASSKSKIPNQ</sequence>
<dbReference type="HOGENOM" id="CLU_1965685_0_0_2"/>
<keyword evidence="1" id="KW-0812">Transmembrane</keyword>
<gene>
    <name evidence="2" type="ordered locus">Vdis_1493</name>
</gene>
<evidence type="ECO:0000313" key="2">
    <source>
        <dbReference type="EMBL" id="ADN50879.1"/>
    </source>
</evidence>
<dbReference type="GeneID" id="9752430"/>
<keyword evidence="1" id="KW-0472">Membrane</keyword>
<organism evidence="2 3">
    <name type="scientific">Vulcanisaeta distributa (strain DSM 14429 / JCM 11212 / NBRC 100878 / IC-017)</name>
    <dbReference type="NCBI Taxonomy" id="572478"/>
    <lineage>
        <taxon>Archaea</taxon>
        <taxon>Thermoproteota</taxon>
        <taxon>Thermoprotei</taxon>
        <taxon>Thermoproteales</taxon>
        <taxon>Thermoproteaceae</taxon>
        <taxon>Vulcanisaeta</taxon>
    </lineage>
</organism>